<evidence type="ECO:0000256" key="2">
    <source>
        <dbReference type="ARBA" id="ARBA00022475"/>
    </source>
</evidence>
<comment type="function">
    <text evidence="11">Part of the high-affinity ATP-driven potassium transport (or Kdp) system, which catalyzes the hydrolysis of ATP coupled with the electrogenic transport of potassium into the cytoplasm. This subunit acts as a catalytic chaperone that increases the ATP-binding affinity of the ATP-hydrolyzing subunit KdpB by the formation of a transient KdpB/KdpC/ATP ternary complex.</text>
</comment>
<dbReference type="AlphaFoldDB" id="A0A1X7FI15"/>
<dbReference type="GO" id="GO:0008556">
    <property type="term" value="F:P-type potassium transmembrane transporter activity"/>
    <property type="evidence" value="ECO:0007669"/>
    <property type="project" value="InterPro"/>
</dbReference>
<feature type="transmembrane region" description="Helical" evidence="11">
    <location>
        <begin position="7"/>
        <end position="26"/>
    </location>
</feature>
<dbReference type="OrthoDB" id="9788285at2"/>
<dbReference type="GO" id="GO:0005886">
    <property type="term" value="C:plasma membrane"/>
    <property type="evidence" value="ECO:0007669"/>
    <property type="project" value="UniProtKB-SubCell"/>
</dbReference>
<comment type="similarity">
    <text evidence="11">Belongs to the KdpC family.</text>
</comment>
<keyword evidence="10 11" id="KW-0472">Membrane</keyword>
<evidence type="ECO:0000256" key="9">
    <source>
        <dbReference type="ARBA" id="ARBA00023065"/>
    </source>
</evidence>
<keyword evidence="9 11" id="KW-0406">Ion transport</keyword>
<protein>
    <recommendedName>
        <fullName evidence="11">Potassium-transporting ATPase KdpC subunit</fullName>
    </recommendedName>
    <alternativeName>
        <fullName evidence="11">ATP phosphohydrolase [potassium-transporting] C chain</fullName>
    </alternativeName>
    <alternativeName>
        <fullName evidence="11">Potassium-binding and translocating subunit C</fullName>
    </alternativeName>
    <alternativeName>
        <fullName evidence="11">Potassium-translocating ATPase C chain</fullName>
    </alternativeName>
</protein>
<keyword evidence="1 11" id="KW-0813">Transport</keyword>
<proteinExistence type="inferred from homology"/>
<evidence type="ECO:0000256" key="3">
    <source>
        <dbReference type="ARBA" id="ARBA00022538"/>
    </source>
</evidence>
<evidence type="ECO:0000256" key="8">
    <source>
        <dbReference type="ARBA" id="ARBA00022989"/>
    </source>
</evidence>
<evidence type="ECO:0000313" key="13">
    <source>
        <dbReference type="Proteomes" id="UP000192936"/>
    </source>
</evidence>
<evidence type="ECO:0000256" key="6">
    <source>
        <dbReference type="ARBA" id="ARBA00022840"/>
    </source>
</evidence>
<gene>
    <name evidence="11" type="primary">kdpC</name>
    <name evidence="12" type="ORF">SAMN02982917_2905</name>
</gene>
<dbReference type="Pfam" id="PF02669">
    <property type="entry name" value="KdpC"/>
    <property type="match status" value="1"/>
</dbReference>
<evidence type="ECO:0000256" key="4">
    <source>
        <dbReference type="ARBA" id="ARBA00022692"/>
    </source>
</evidence>
<organism evidence="12 13">
    <name type="scientific">Azospirillum oryzae</name>
    <dbReference type="NCBI Taxonomy" id="286727"/>
    <lineage>
        <taxon>Bacteria</taxon>
        <taxon>Pseudomonadati</taxon>
        <taxon>Pseudomonadota</taxon>
        <taxon>Alphaproteobacteria</taxon>
        <taxon>Rhodospirillales</taxon>
        <taxon>Azospirillaceae</taxon>
        <taxon>Azospirillum</taxon>
    </lineage>
</organism>
<keyword evidence="7 11" id="KW-0630">Potassium</keyword>
<dbReference type="HAMAP" id="MF_00276">
    <property type="entry name" value="KdpC"/>
    <property type="match status" value="1"/>
</dbReference>
<keyword evidence="4 11" id="KW-0812">Transmembrane</keyword>
<dbReference type="PIRSF" id="PIRSF001296">
    <property type="entry name" value="K_ATPase_KdpC"/>
    <property type="match status" value="1"/>
</dbReference>
<dbReference type="NCBIfam" id="TIGR00681">
    <property type="entry name" value="kdpC"/>
    <property type="match status" value="1"/>
</dbReference>
<keyword evidence="3 11" id="KW-0633">Potassium transport</keyword>
<dbReference type="GO" id="GO:0005524">
    <property type="term" value="F:ATP binding"/>
    <property type="evidence" value="ECO:0007669"/>
    <property type="project" value="UniProtKB-UniRule"/>
</dbReference>
<accession>A0A1X7FI15</accession>
<name>A0A1X7FI15_9PROT</name>
<evidence type="ECO:0000256" key="11">
    <source>
        <dbReference type="HAMAP-Rule" id="MF_00276"/>
    </source>
</evidence>
<keyword evidence="5 11" id="KW-0547">Nucleotide-binding</keyword>
<dbReference type="Proteomes" id="UP000192936">
    <property type="component" value="Unassembled WGS sequence"/>
</dbReference>
<dbReference type="RefSeq" id="WP_085086423.1">
    <property type="nucleotide sequence ID" value="NZ_FXAK01000005.1"/>
</dbReference>
<keyword evidence="2 11" id="KW-1003">Cell membrane</keyword>
<evidence type="ECO:0000256" key="1">
    <source>
        <dbReference type="ARBA" id="ARBA00022448"/>
    </source>
</evidence>
<evidence type="ECO:0000256" key="5">
    <source>
        <dbReference type="ARBA" id="ARBA00022741"/>
    </source>
</evidence>
<keyword evidence="8 11" id="KW-1133">Transmembrane helix</keyword>
<dbReference type="PANTHER" id="PTHR30042:SF2">
    <property type="entry name" value="POTASSIUM-TRANSPORTING ATPASE KDPC SUBUNIT"/>
    <property type="match status" value="1"/>
</dbReference>
<reference evidence="12 13" key="1">
    <citation type="submission" date="2017-04" db="EMBL/GenBank/DDBJ databases">
        <authorList>
            <person name="Afonso C.L."/>
            <person name="Miller P.J."/>
            <person name="Scott M.A."/>
            <person name="Spackman E."/>
            <person name="Goraichik I."/>
            <person name="Dimitrov K.M."/>
            <person name="Suarez D.L."/>
            <person name="Swayne D.E."/>
        </authorList>
    </citation>
    <scope>NUCLEOTIDE SEQUENCE [LARGE SCALE GENOMIC DNA]</scope>
    <source>
        <strain evidence="12 13">A2P</strain>
    </source>
</reference>
<dbReference type="STRING" id="286727.SAMN02982917_2905"/>
<sequence>MTRELRPAFVLIVVMTVLTGLLYPLAVTGAAQLLFPAKAGGSLIERGGSIVGSSLIGQSFAGEAYFHPRPSAAGQGYDAANSGAGNLGATNKALVEAQAKAIAELRAANPDAQGPVPADLATASGSGLDPHISPAGAAFQVERVAKARNLPAERIRALVAEFTEGRQLGLFGGPRVNVLLLNLALDERFPAGQLSSR</sequence>
<evidence type="ECO:0000256" key="10">
    <source>
        <dbReference type="ARBA" id="ARBA00023136"/>
    </source>
</evidence>
<dbReference type="NCBIfam" id="NF001454">
    <property type="entry name" value="PRK00315.1"/>
    <property type="match status" value="1"/>
</dbReference>
<comment type="subcellular location">
    <subcellularLocation>
        <location evidence="11">Cell membrane</location>
        <topology evidence="11">Single-pass membrane protein</topology>
    </subcellularLocation>
</comment>
<comment type="subunit">
    <text evidence="11">The system is composed of three essential subunits: KdpA, KdpB and KdpC.</text>
</comment>
<dbReference type="PANTHER" id="PTHR30042">
    <property type="entry name" value="POTASSIUM-TRANSPORTING ATPASE C CHAIN"/>
    <property type="match status" value="1"/>
</dbReference>
<dbReference type="EMBL" id="FXAK01000005">
    <property type="protein sequence ID" value="SMF52525.1"/>
    <property type="molecule type" value="Genomic_DNA"/>
</dbReference>
<dbReference type="InterPro" id="IPR003820">
    <property type="entry name" value="KdpC"/>
</dbReference>
<evidence type="ECO:0000256" key="7">
    <source>
        <dbReference type="ARBA" id="ARBA00022958"/>
    </source>
</evidence>
<keyword evidence="6 11" id="KW-0067">ATP-binding</keyword>
<evidence type="ECO:0000313" key="12">
    <source>
        <dbReference type="EMBL" id="SMF52525.1"/>
    </source>
</evidence>